<sequence length="533" mass="59554">MSSTIKALVFDLGGVLLSWDHHTVTALSSSQFLTIMNSTTWHSLDRGLLSLKDACKEFGALLGEEPSVIEGAIEQAQDSLAVNFPLVETLLEVKATNPELKLYVMSNISREHYKAVRKLGLPWSVFDHIFISGLEGMRKPDICFFQHVVEHTGFRPGDIAMIDDTVENICAARSVGIHGIFVHDRATKSGGSLLNLLQDPLARAETYLRENARDLHSSVEGRDDLLLKDNFAQLMIWELLGDESLIYLRWPSGHLQGAPNNNTEDRSRGKSEVLMNGHVDGRVNGSDEAHLRSDLKNGLWNYFYEEPALTARDFPPDADTTSTAYLSLPPEYLPRVADPGLVLDAMAANQSPDGITQTYFSSDRPRTAPEVCCNILRAFYRFGRGPDPRIRKTEEWVVGCLRNDACLHGNRYYSTPESFLYFVSRLYVECRSASRPLADELEPAIRRRLGERVNMPTNPLALALRVFACQIVGVDGGLYRKDFDLLLSLQERDGGWPAGHFCRVGKTGARIGNRGLTTAFAIRAIRNERSREI</sequence>
<dbReference type="InterPro" id="IPR023198">
    <property type="entry name" value="PGP-like_dom2"/>
</dbReference>
<dbReference type="OMA" id="WEPSAMY"/>
<evidence type="ECO:0000313" key="2">
    <source>
        <dbReference type="Proteomes" id="UP000054516"/>
    </source>
</evidence>
<gene>
    <name evidence="1" type="ORF">SAMD00023353_1700110</name>
</gene>
<dbReference type="Proteomes" id="UP000054516">
    <property type="component" value="Unassembled WGS sequence"/>
</dbReference>
<dbReference type="NCBIfam" id="TIGR01509">
    <property type="entry name" value="HAD-SF-IA-v3"/>
    <property type="match status" value="1"/>
</dbReference>
<dbReference type="PRINTS" id="PR00413">
    <property type="entry name" value="HADHALOGNASE"/>
</dbReference>
<dbReference type="SUPFAM" id="SSF48239">
    <property type="entry name" value="Terpenoid cyclases/Protein prenyltransferases"/>
    <property type="match status" value="1"/>
</dbReference>
<keyword evidence="2" id="KW-1185">Reference proteome</keyword>
<proteinExistence type="predicted"/>
<dbReference type="STRING" id="77044.A0A1S8A787"/>
<accession>A0A1S8A787</accession>
<dbReference type="InterPro" id="IPR036412">
    <property type="entry name" value="HAD-like_sf"/>
</dbReference>
<reference evidence="1" key="1">
    <citation type="submission" date="2016-03" db="EMBL/GenBank/DDBJ databases">
        <title>Draft genome sequence of Rosellinia necatrix.</title>
        <authorList>
            <person name="Kanematsu S."/>
        </authorList>
    </citation>
    <scope>NUCLEOTIDE SEQUENCE [LARGE SCALE GENOMIC DNA]</scope>
    <source>
        <strain evidence="1">W97</strain>
    </source>
</reference>
<dbReference type="SFLD" id="SFLDS00003">
    <property type="entry name" value="Haloacid_Dehalogenase"/>
    <property type="match status" value="1"/>
</dbReference>
<dbReference type="PANTHER" id="PTHR43611:SF3">
    <property type="entry name" value="FLAVIN MONONUCLEOTIDE HYDROLASE 1, CHLOROPLATIC"/>
    <property type="match status" value="1"/>
</dbReference>
<dbReference type="InterPro" id="IPR023214">
    <property type="entry name" value="HAD_sf"/>
</dbReference>
<dbReference type="Gene3D" id="1.50.10.20">
    <property type="match status" value="1"/>
</dbReference>
<protein>
    <submittedName>
        <fullName evidence="1">Putative had-like protein</fullName>
    </submittedName>
</protein>
<dbReference type="InterPro" id="IPR006439">
    <property type="entry name" value="HAD-SF_hydro_IA"/>
</dbReference>
<dbReference type="OrthoDB" id="2012566at2759"/>
<dbReference type="Gene3D" id="1.10.150.240">
    <property type="entry name" value="Putative phosphatase, domain 2"/>
    <property type="match status" value="1"/>
</dbReference>
<evidence type="ECO:0000313" key="1">
    <source>
        <dbReference type="EMBL" id="GAW25957.1"/>
    </source>
</evidence>
<dbReference type="GO" id="GO:0016791">
    <property type="term" value="F:phosphatase activity"/>
    <property type="evidence" value="ECO:0007669"/>
    <property type="project" value="UniProtKB-ARBA"/>
</dbReference>
<name>A0A1S8A787_ROSNE</name>
<dbReference type="Gene3D" id="3.40.50.1000">
    <property type="entry name" value="HAD superfamily/HAD-like"/>
    <property type="match status" value="1"/>
</dbReference>
<dbReference type="InterPro" id="IPR008930">
    <property type="entry name" value="Terpenoid_cyclase/PrenylTrfase"/>
</dbReference>
<dbReference type="PANTHER" id="PTHR43611">
    <property type="entry name" value="ALPHA-D-GLUCOSE 1-PHOSPHATE PHOSPHATASE"/>
    <property type="match status" value="1"/>
</dbReference>
<dbReference type="SUPFAM" id="SSF56784">
    <property type="entry name" value="HAD-like"/>
    <property type="match status" value="1"/>
</dbReference>
<organism evidence="1">
    <name type="scientific">Rosellinia necatrix</name>
    <name type="common">White root-rot fungus</name>
    <dbReference type="NCBI Taxonomy" id="77044"/>
    <lineage>
        <taxon>Eukaryota</taxon>
        <taxon>Fungi</taxon>
        <taxon>Dikarya</taxon>
        <taxon>Ascomycota</taxon>
        <taxon>Pezizomycotina</taxon>
        <taxon>Sordariomycetes</taxon>
        <taxon>Xylariomycetidae</taxon>
        <taxon>Xylariales</taxon>
        <taxon>Xylariaceae</taxon>
        <taxon>Rosellinia</taxon>
    </lineage>
</organism>
<dbReference type="AlphaFoldDB" id="A0A1S8A787"/>
<dbReference type="Pfam" id="PF00702">
    <property type="entry name" value="Hydrolase"/>
    <property type="match status" value="1"/>
</dbReference>
<dbReference type="SFLD" id="SFLDG01129">
    <property type="entry name" value="C1.5:_HAD__Beta-PGM__Phosphata"/>
    <property type="match status" value="1"/>
</dbReference>
<dbReference type="EMBL" id="DF977462">
    <property type="protein sequence ID" value="GAW25957.1"/>
    <property type="molecule type" value="Genomic_DNA"/>
</dbReference>